<proteinExistence type="predicted"/>
<organism evidence="1">
    <name type="scientific">Homo sapiens</name>
    <name type="common">Human</name>
    <dbReference type="NCBI Taxonomy" id="9606"/>
    <lineage>
        <taxon>Eukaryota</taxon>
        <taxon>Metazoa</taxon>
        <taxon>Chordata</taxon>
        <taxon>Craniata</taxon>
        <taxon>Vertebrata</taxon>
        <taxon>Euteleostomi</taxon>
        <taxon>Mammalia</taxon>
        <taxon>Eutheria</taxon>
        <taxon>Euarchontoglires</taxon>
        <taxon>Primates</taxon>
        <taxon>Haplorrhini</taxon>
        <taxon>Catarrhini</taxon>
        <taxon>Hominidae</taxon>
        <taxon>Homo</taxon>
    </lineage>
</organism>
<protein>
    <submittedName>
        <fullName evidence="1">Alternative protein EXOSC10</fullName>
    </submittedName>
</protein>
<dbReference type="EMBL" id="HF583508">
    <property type="protein sequence ID" value="CCQ43005.1"/>
    <property type="molecule type" value="Genomic_DNA"/>
</dbReference>
<dbReference type="ChiTaRS" id="EXOSC10">
    <property type="organism name" value="human"/>
</dbReference>
<dbReference type="AlphaFoldDB" id="L8E6Y6"/>
<evidence type="ECO:0000313" key="1">
    <source>
        <dbReference type="EMBL" id="CCQ43005.1"/>
    </source>
</evidence>
<sequence length="48" mass="5480">MFSLDLTTAPMPLRMAIQSSQPVDLCQFRSRRASSLMKKKITCWVPHA</sequence>
<accession>L8E6Y6</accession>
<name>L8E6Y6_HUMAN</name>
<reference evidence="1" key="1">
    <citation type="journal article" date="2013" name="PLoS ONE">
        <title>Direct detection of alternative open reading frames translation products in human significantly expands the proteome.</title>
        <authorList>
            <person name="Vanderperre B."/>
            <person name="Lucier J.-F."/>
            <person name="Motard J."/>
            <person name="Tremblay G."/>
            <person name="Vanderperre S."/>
            <person name="Wisztorski M."/>
            <person name="Salzet M."/>
            <person name="Boisvert F.-M."/>
            <person name="Roucou X."/>
        </authorList>
    </citation>
    <scope>NUCLEOTIDE SEQUENCE</scope>
</reference>
<dbReference type="OrthoDB" id="2250022at2759"/>
<gene>
    <name evidence="1" type="primary">EXOSC10</name>
</gene>